<organism evidence="1 2">
    <name type="scientific">Pseudo-nitzschia multistriata</name>
    <dbReference type="NCBI Taxonomy" id="183589"/>
    <lineage>
        <taxon>Eukaryota</taxon>
        <taxon>Sar</taxon>
        <taxon>Stramenopiles</taxon>
        <taxon>Ochrophyta</taxon>
        <taxon>Bacillariophyta</taxon>
        <taxon>Bacillariophyceae</taxon>
        <taxon>Bacillariophycidae</taxon>
        <taxon>Bacillariales</taxon>
        <taxon>Bacillariaceae</taxon>
        <taxon>Pseudo-nitzschia</taxon>
    </lineage>
</organism>
<keyword evidence="2" id="KW-1185">Reference proteome</keyword>
<reference evidence="1 2" key="1">
    <citation type="submission" date="2019-01" db="EMBL/GenBank/DDBJ databases">
        <authorList>
            <person name="Ferrante I. M."/>
        </authorList>
    </citation>
    <scope>NUCLEOTIDE SEQUENCE [LARGE SCALE GENOMIC DNA]</scope>
    <source>
        <strain evidence="1 2">B856</strain>
    </source>
</reference>
<dbReference type="EMBL" id="CAACVS010000187">
    <property type="protein sequence ID" value="VEU38791.1"/>
    <property type="molecule type" value="Genomic_DNA"/>
</dbReference>
<evidence type="ECO:0000313" key="1">
    <source>
        <dbReference type="EMBL" id="VEU38791.1"/>
    </source>
</evidence>
<dbReference type="OrthoDB" id="10261079at2759"/>
<sequence length="121" mass="13196">MIPGCMTGRCSEVKDDGKLFLGGMDLREQAQGEKLKSIDDFNKAQSAGGAEAAPVLERLRNAMFEIGIDKELFDQVVDGMKKKYTQSAANESELLAAVSQELGKELKTSMKAIAVDQLRIK</sequence>
<proteinExistence type="predicted"/>
<evidence type="ECO:0000313" key="2">
    <source>
        <dbReference type="Proteomes" id="UP000291116"/>
    </source>
</evidence>
<name>A0A448Z9U4_9STRA</name>
<protein>
    <submittedName>
        <fullName evidence="1">Uncharacterized protein</fullName>
    </submittedName>
</protein>
<dbReference type="AlphaFoldDB" id="A0A448Z9U4"/>
<gene>
    <name evidence="1" type="ORF">PSNMU_V1.4_AUG-EV-PASAV3_0056230</name>
</gene>
<accession>A0A448Z9U4</accession>
<dbReference type="Proteomes" id="UP000291116">
    <property type="component" value="Unassembled WGS sequence"/>
</dbReference>